<dbReference type="Gene3D" id="3.20.20.190">
    <property type="entry name" value="Phosphatidylinositol (PI) phosphodiesterase"/>
    <property type="match status" value="1"/>
</dbReference>
<accession>A0A285VAZ3</accession>
<dbReference type="InterPro" id="IPR017946">
    <property type="entry name" value="PLC-like_Pdiesterase_TIM-brl"/>
</dbReference>
<name>A0A285VAZ3_9MICO</name>
<gene>
    <name evidence="2" type="ORF">SAMN05421879_101120</name>
</gene>
<evidence type="ECO:0000313" key="3">
    <source>
        <dbReference type="Proteomes" id="UP000219688"/>
    </source>
</evidence>
<dbReference type="Pfam" id="PF03009">
    <property type="entry name" value="GDPD"/>
    <property type="match status" value="1"/>
</dbReference>
<dbReference type="PANTHER" id="PTHR43805:SF1">
    <property type="entry name" value="GP-PDE DOMAIN-CONTAINING PROTEIN"/>
    <property type="match status" value="1"/>
</dbReference>
<dbReference type="Proteomes" id="UP000219688">
    <property type="component" value="Unassembled WGS sequence"/>
</dbReference>
<dbReference type="PROSITE" id="PS51704">
    <property type="entry name" value="GP_PDE"/>
    <property type="match status" value="1"/>
</dbReference>
<evidence type="ECO:0000313" key="2">
    <source>
        <dbReference type="EMBL" id="SOC51285.1"/>
    </source>
</evidence>
<protein>
    <submittedName>
        <fullName evidence="2">Glycerophosphoryl diester phosphodiesterase</fullName>
    </submittedName>
</protein>
<dbReference type="AlphaFoldDB" id="A0A285VAZ3"/>
<dbReference type="InterPro" id="IPR030395">
    <property type="entry name" value="GP_PDE_dom"/>
</dbReference>
<proteinExistence type="predicted"/>
<dbReference type="CDD" id="cd08561">
    <property type="entry name" value="GDPD_cytoplasmic_ScUgpQ2_like"/>
    <property type="match status" value="1"/>
</dbReference>
<reference evidence="3" key="1">
    <citation type="submission" date="2017-08" db="EMBL/GenBank/DDBJ databases">
        <authorList>
            <person name="Varghese N."/>
            <person name="Submissions S."/>
        </authorList>
    </citation>
    <scope>NUCLEOTIDE SEQUENCE [LARGE SCALE GENOMIC DNA]</scope>
    <source>
        <strain evidence="3">USBA17B2</strain>
    </source>
</reference>
<keyword evidence="3" id="KW-1185">Reference proteome</keyword>
<sequence>MAHRGFSLEGLENTMVAFEGAVELGYRYVETDVHATRDGVVVAFHDHSLDRLTDRVGRIPDLSWREVSRARIGARPQPVPQLEELLGAWPDLRVNIDIKSPGAILPLARVIERTRAHDRVCIASFSDQRRREGLMRLTRPVVTSAGQTTAARFRAAAALPPLVRTPVVARVLAGVDGLQVPVRRSGVEVVTPTTVEAAQEVGAFVHVWTVNEVPEMVRLLDLGVDGIVTDRADLLKEVLQARGEWLG</sequence>
<evidence type="ECO:0000259" key="1">
    <source>
        <dbReference type="PROSITE" id="PS51704"/>
    </source>
</evidence>
<dbReference type="SUPFAM" id="SSF51695">
    <property type="entry name" value="PLC-like phosphodiesterases"/>
    <property type="match status" value="1"/>
</dbReference>
<dbReference type="GO" id="GO:0006629">
    <property type="term" value="P:lipid metabolic process"/>
    <property type="evidence" value="ECO:0007669"/>
    <property type="project" value="InterPro"/>
</dbReference>
<organism evidence="2 3">
    <name type="scientific">Ornithinimicrobium cerasi</name>
    <dbReference type="NCBI Taxonomy" id="2248773"/>
    <lineage>
        <taxon>Bacteria</taxon>
        <taxon>Bacillati</taxon>
        <taxon>Actinomycetota</taxon>
        <taxon>Actinomycetes</taxon>
        <taxon>Micrococcales</taxon>
        <taxon>Ornithinimicrobiaceae</taxon>
        <taxon>Ornithinimicrobium</taxon>
    </lineage>
</organism>
<dbReference type="GO" id="GO:0008081">
    <property type="term" value="F:phosphoric diester hydrolase activity"/>
    <property type="evidence" value="ECO:0007669"/>
    <property type="project" value="InterPro"/>
</dbReference>
<dbReference type="PANTHER" id="PTHR43805">
    <property type="entry name" value="GLYCEROPHOSPHORYL DIESTER PHOSPHODIESTERASE"/>
    <property type="match status" value="1"/>
</dbReference>
<dbReference type="EMBL" id="OBQK01000001">
    <property type="protein sequence ID" value="SOC51285.1"/>
    <property type="molecule type" value="Genomic_DNA"/>
</dbReference>
<feature type="domain" description="GP-PDE" evidence="1">
    <location>
        <begin position="1"/>
        <end position="239"/>
    </location>
</feature>